<organism evidence="1 2">
    <name type="scientific">Paraglomus brasilianum</name>
    <dbReference type="NCBI Taxonomy" id="144538"/>
    <lineage>
        <taxon>Eukaryota</taxon>
        <taxon>Fungi</taxon>
        <taxon>Fungi incertae sedis</taxon>
        <taxon>Mucoromycota</taxon>
        <taxon>Glomeromycotina</taxon>
        <taxon>Glomeromycetes</taxon>
        <taxon>Paraglomerales</taxon>
        <taxon>Paraglomeraceae</taxon>
        <taxon>Paraglomus</taxon>
    </lineage>
</organism>
<comment type="caution">
    <text evidence="1">The sequence shown here is derived from an EMBL/GenBank/DDBJ whole genome shotgun (WGS) entry which is preliminary data.</text>
</comment>
<protein>
    <submittedName>
        <fullName evidence="1">5395_t:CDS:1</fullName>
    </submittedName>
</protein>
<gene>
    <name evidence="1" type="ORF">PBRASI_LOCUS1399</name>
</gene>
<accession>A0A9N8W7A5</accession>
<evidence type="ECO:0000313" key="1">
    <source>
        <dbReference type="EMBL" id="CAG8477538.1"/>
    </source>
</evidence>
<dbReference type="AlphaFoldDB" id="A0A9N8W7A5"/>
<dbReference type="Proteomes" id="UP000789739">
    <property type="component" value="Unassembled WGS sequence"/>
</dbReference>
<evidence type="ECO:0000313" key="2">
    <source>
        <dbReference type="Proteomes" id="UP000789739"/>
    </source>
</evidence>
<proteinExistence type="predicted"/>
<dbReference type="EMBL" id="CAJVPI010000089">
    <property type="protein sequence ID" value="CAG8477538.1"/>
    <property type="molecule type" value="Genomic_DNA"/>
</dbReference>
<keyword evidence="2" id="KW-1185">Reference proteome</keyword>
<dbReference type="OrthoDB" id="2321603at2759"/>
<reference evidence="1" key="1">
    <citation type="submission" date="2021-06" db="EMBL/GenBank/DDBJ databases">
        <authorList>
            <person name="Kallberg Y."/>
            <person name="Tangrot J."/>
            <person name="Rosling A."/>
        </authorList>
    </citation>
    <scope>NUCLEOTIDE SEQUENCE</scope>
    <source>
        <strain evidence="1">BR232B</strain>
    </source>
</reference>
<name>A0A9N8W7A5_9GLOM</name>
<sequence>MAEKTSTKMDAISQEGVLGSFQLFPTGTHNHGVGRDSSPIYTFRSSPHKMDVEKTSRAPFHANGQLDREPEGEGGQFRVRVLNSLWPSKTANNEKHASQNAKGYSVVEDGEIEGLVPPALTKEELPSLGKLRRIGTVGGTAESRWRSCRHILPNYCYKQDGSEGLMPHVSGGSGLVEPQGYRNNSPMVIDVIADESDRQRIADFVHMKICKGSDFTNCIKEGSFLNRFMKKIQEYGFDHIIIIANAKKEYFF</sequence>